<organism evidence="8 9">
    <name type="scientific">Paramuricea clavata</name>
    <name type="common">Red gorgonian</name>
    <name type="synonym">Violescent sea-whip</name>
    <dbReference type="NCBI Taxonomy" id="317549"/>
    <lineage>
        <taxon>Eukaryota</taxon>
        <taxon>Metazoa</taxon>
        <taxon>Cnidaria</taxon>
        <taxon>Anthozoa</taxon>
        <taxon>Octocorallia</taxon>
        <taxon>Malacalcyonacea</taxon>
        <taxon>Plexauridae</taxon>
        <taxon>Paramuricea</taxon>
    </lineage>
</organism>
<dbReference type="InterPro" id="IPR041373">
    <property type="entry name" value="RT_RNaseH"/>
</dbReference>
<dbReference type="PROSITE" id="PS50994">
    <property type="entry name" value="INTEGRASE"/>
    <property type="match status" value="1"/>
</dbReference>
<evidence type="ECO:0000256" key="6">
    <source>
        <dbReference type="ARBA" id="ARBA00022918"/>
    </source>
</evidence>
<dbReference type="Pfam" id="PF00665">
    <property type="entry name" value="rve"/>
    <property type="match status" value="1"/>
</dbReference>
<dbReference type="CDD" id="cd09274">
    <property type="entry name" value="RNase_HI_RT_Ty3"/>
    <property type="match status" value="1"/>
</dbReference>
<sequence>MIIDSGCSRTLVHENLVSKNSFTGENITVITANGDRVEVPLAWVTISSEQGIHRELVEVMRNLPVDCLLGRSSYGKSLAKKNLLDHWEQAVDLNIEPTVVYSDKNKSALVVTRRQAALVKAQTRLDKLTDKQNELAIKTLSPKEPAKDELSETIELNNLFSEDNNVITEPDPDKVCVKEPVADIDSSENGCQLETNLLDRSHSQLINDQKKDVTSHNLTILNVPPEDTDGYFYLNGITMHRKFTKYPHDGLPFIDRVVAPEAYRPEILRVGHSIPLAGHMGQEKTYERISRHFSWPHLYAEVKDYCAMCPQCQLVARKSIISRAPLNPVPTVSEPFKKIAIDLIGELPKTKTGYKYVLTLIDYATRYPEAIPLKTTHSRVIAEALISVFSRVGLPNEIVSDQGSNLIGQLMRQLYELLGISHIKTSVYHPEANGLVERFNGTLKHMLKKFVANQIDNWDKYLPYVLFAYRDVPCQSTGFSPFELLYGRSVRGPFSLIKETWVRKESLPKDAISYVLEARRRLSQMQSIVHENTKKSQAKQKKLYDQKSSHRKFQIGDKVLVLLPTPGSKLESKWQGPYTVTNEETWKDVEISSELSGAQTAKVRELLKEFSDIFSNIPSRTNVAVHSIDTGQASPIRSGPYRIPQSLVNAVNKELDQMLEMGIVRPSTSPWASPVVIDPKPDGNIRFCVDYRKLNRVTKMGAYPVVFASRKLQPREMKLSTTEKECLAIVWAVETFRYYLFGRKFILQTDHNPLVWLNQVKNKNRKLLRWSLTLQEYDIELEHKCGEKHVNVYALSRMP</sequence>
<dbReference type="Pfam" id="PF17917">
    <property type="entry name" value="RT_RNaseH"/>
    <property type="match status" value="1"/>
</dbReference>
<dbReference type="SUPFAM" id="SSF53098">
    <property type="entry name" value="Ribonuclease H-like"/>
    <property type="match status" value="1"/>
</dbReference>
<evidence type="ECO:0000313" key="8">
    <source>
        <dbReference type="EMBL" id="CAB4002733.1"/>
    </source>
</evidence>
<evidence type="ECO:0000256" key="4">
    <source>
        <dbReference type="ARBA" id="ARBA00022759"/>
    </source>
</evidence>
<comment type="caution">
    <text evidence="8">The sequence shown here is derived from an EMBL/GenBank/DDBJ whole genome shotgun (WGS) entry which is preliminary data.</text>
</comment>
<dbReference type="InterPro" id="IPR012337">
    <property type="entry name" value="RNaseH-like_sf"/>
</dbReference>
<proteinExistence type="predicted"/>
<dbReference type="Proteomes" id="UP001152795">
    <property type="component" value="Unassembled WGS sequence"/>
</dbReference>
<dbReference type="InterPro" id="IPR050951">
    <property type="entry name" value="Retrovirus_Pol_polyprotein"/>
</dbReference>
<dbReference type="GO" id="GO:0003676">
    <property type="term" value="F:nucleic acid binding"/>
    <property type="evidence" value="ECO:0007669"/>
    <property type="project" value="InterPro"/>
</dbReference>
<keyword evidence="6" id="KW-0695">RNA-directed DNA polymerase</keyword>
<dbReference type="GO" id="GO:0015074">
    <property type="term" value="P:DNA integration"/>
    <property type="evidence" value="ECO:0007669"/>
    <property type="project" value="InterPro"/>
</dbReference>
<dbReference type="InterPro" id="IPR043502">
    <property type="entry name" value="DNA/RNA_pol_sf"/>
</dbReference>
<dbReference type="PANTHER" id="PTHR37984:SF15">
    <property type="entry name" value="INTEGRASE CATALYTIC DOMAIN-CONTAINING PROTEIN"/>
    <property type="match status" value="1"/>
</dbReference>
<evidence type="ECO:0000256" key="2">
    <source>
        <dbReference type="ARBA" id="ARBA00022695"/>
    </source>
</evidence>
<dbReference type="Pfam" id="PF17921">
    <property type="entry name" value="Integrase_H2C2"/>
    <property type="match status" value="1"/>
</dbReference>
<evidence type="ECO:0000256" key="1">
    <source>
        <dbReference type="ARBA" id="ARBA00022679"/>
    </source>
</evidence>
<keyword evidence="5" id="KW-0378">Hydrolase</keyword>
<keyword evidence="1" id="KW-0808">Transferase</keyword>
<dbReference type="GO" id="GO:0003964">
    <property type="term" value="F:RNA-directed DNA polymerase activity"/>
    <property type="evidence" value="ECO:0007669"/>
    <property type="project" value="UniProtKB-KW"/>
</dbReference>
<dbReference type="InterPro" id="IPR036397">
    <property type="entry name" value="RNaseH_sf"/>
</dbReference>
<dbReference type="EMBL" id="CACRXK020004435">
    <property type="protein sequence ID" value="CAB4002733.1"/>
    <property type="molecule type" value="Genomic_DNA"/>
</dbReference>
<accession>A0A6S7HHK1</accession>
<protein>
    <submittedName>
        <fullName evidence="8">Retrovirus-related Pol poly from transposon</fullName>
    </submittedName>
</protein>
<dbReference type="AlphaFoldDB" id="A0A6S7HHK1"/>
<keyword evidence="3" id="KW-0540">Nuclease</keyword>
<dbReference type="FunFam" id="1.10.340.70:FF:000001">
    <property type="entry name" value="Retrovirus-related Pol polyprotein from transposon gypsy-like Protein"/>
    <property type="match status" value="1"/>
</dbReference>
<keyword evidence="2" id="KW-0548">Nucleotidyltransferase</keyword>
<dbReference type="GO" id="GO:0004519">
    <property type="term" value="F:endonuclease activity"/>
    <property type="evidence" value="ECO:0007669"/>
    <property type="project" value="UniProtKB-KW"/>
</dbReference>
<evidence type="ECO:0000313" key="9">
    <source>
        <dbReference type="Proteomes" id="UP001152795"/>
    </source>
</evidence>
<feature type="domain" description="Integrase catalytic" evidence="7">
    <location>
        <begin position="331"/>
        <end position="489"/>
    </location>
</feature>
<evidence type="ECO:0000259" key="7">
    <source>
        <dbReference type="PROSITE" id="PS50994"/>
    </source>
</evidence>
<dbReference type="SUPFAM" id="SSF56672">
    <property type="entry name" value="DNA/RNA polymerases"/>
    <property type="match status" value="1"/>
</dbReference>
<dbReference type="FunFam" id="3.30.420.10:FF:000032">
    <property type="entry name" value="Retrovirus-related Pol polyprotein from transposon 297-like Protein"/>
    <property type="match status" value="1"/>
</dbReference>
<keyword evidence="9" id="KW-1185">Reference proteome</keyword>
<dbReference type="InterPro" id="IPR041588">
    <property type="entry name" value="Integrase_H2C2"/>
</dbReference>
<gene>
    <name evidence="8" type="ORF">PACLA_8A077267</name>
</gene>
<dbReference type="Gene3D" id="3.30.420.10">
    <property type="entry name" value="Ribonuclease H-like superfamily/Ribonuclease H"/>
    <property type="match status" value="1"/>
</dbReference>
<dbReference type="GO" id="GO:0016787">
    <property type="term" value="F:hydrolase activity"/>
    <property type="evidence" value="ECO:0007669"/>
    <property type="project" value="UniProtKB-KW"/>
</dbReference>
<reference evidence="8" key="1">
    <citation type="submission" date="2020-04" db="EMBL/GenBank/DDBJ databases">
        <authorList>
            <person name="Alioto T."/>
            <person name="Alioto T."/>
            <person name="Gomez Garrido J."/>
        </authorList>
    </citation>
    <scope>NUCLEOTIDE SEQUENCE</scope>
    <source>
        <strain evidence="8">A484AB</strain>
    </source>
</reference>
<dbReference type="PANTHER" id="PTHR37984">
    <property type="entry name" value="PROTEIN CBG26694"/>
    <property type="match status" value="1"/>
</dbReference>
<name>A0A6S7HHK1_PARCT</name>
<evidence type="ECO:0000256" key="3">
    <source>
        <dbReference type="ARBA" id="ARBA00022722"/>
    </source>
</evidence>
<dbReference type="OrthoDB" id="5988675at2759"/>
<dbReference type="Gene3D" id="3.10.10.10">
    <property type="entry name" value="HIV Type 1 Reverse Transcriptase, subunit A, domain 1"/>
    <property type="match status" value="1"/>
</dbReference>
<evidence type="ECO:0000256" key="5">
    <source>
        <dbReference type="ARBA" id="ARBA00022801"/>
    </source>
</evidence>
<dbReference type="Gene3D" id="1.10.340.70">
    <property type="match status" value="1"/>
</dbReference>
<keyword evidence="4" id="KW-0255">Endonuclease</keyword>
<dbReference type="InterPro" id="IPR001584">
    <property type="entry name" value="Integrase_cat-core"/>
</dbReference>